<dbReference type="Proteomes" id="UP000028990">
    <property type="component" value="Unassembled WGS sequence"/>
</dbReference>
<sequence length="212" mass="23327">MATALAGQQQEKWNRSFRPEAPDRWHQATDHLEEQLTLWARTGIMSHRISPKVCPLMVSMEHLLLPPSSPSSTLCSGPGQGTLICTKKALHIVELKPEPLVQLPRTQHPTPGGAHAHKGQLGNWKPQVTELGSSHEQLKHAGAPARKKIREAPTSREKEGPPLLFTRVWVLPRENLLQLPGAGCRLPPATPASGRLFAERRAARPAALSSWL</sequence>
<feature type="compositionally biased region" description="Polar residues" evidence="1">
    <location>
        <begin position="1"/>
        <end position="11"/>
    </location>
</feature>
<gene>
    <name evidence="2" type="ORF">H920_18028</name>
</gene>
<dbReference type="EMBL" id="KN124698">
    <property type="protein sequence ID" value="KFO20568.1"/>
    <property type="molecule type" value="Genomic_DNA"/>
</dbReference>
<feature type="compositionally biased region" description="Basic and acidic residues" evidence="1">
    <location>
        <begin position="12"/>
        <end position="22"/>
    </location>
</feature>
<feature type="region of interest" description="Disordered" evidence="1">
    <location>
        <begin position="1"/>
        <end position="22"/>
    </location>
</feature>
<protein>
    <submittedName>
        <fullName evidence="2">Uncharacterized protein</fullName>
    </submittedName>
</protein>
<name>A0A091CRW0_FUKDA</name>
<evidence type="ECO:0000256" key="1">
    <source>
        <dbReference type="SAM" id="MobiDB-lite"/>
    </source>
</evidence>
<reference evidence="2 3" key="1">
    <citation type="submission" date="2013-11" db="EMBL/GenBank/DDBJ databases">
        <title>The Damaraland mole rat (Fukomys damarensis) genome and evolution of African mole rats.</title>
        <authorList>
            <person name="Gladyshev V.N."/>
            <person name="Fang X."/>
        </authorList>
    </citation>
    <scope>NUCLEOTIDE SEQUENCE [LARGE SCALE GENOMIC DNA]</scope>
    <source>
        <tissue evidence="2">Liver</tissue>
    </source>
</reference>
<evidence type="ECO:0000313" key="2">
    <source>
        <dbReference type="EMBL" id="KFO20568.1"/>
    </source>
</evidence>
<proteinExistence type="predicted"/>
<dbReference type="AlphaFoldDB" id="A0A091CRW0"/>
<keyword evidence="3" id="KW-1185">Reference proteome</keyword>
<organism evidence="2 3">
    <name type="scientific">Fukomys damarensis</name>
    <name type="common">Damaraland mole rat</name>
    <name type="synonym">Cryptomys damarensis</name>
    <dbReference type="NCBI Taxonomy" id="885580"/>
    <lineage>
        <taxon>Eukaryota</taxon>
        <taxon>Metazoa</taxon>
        <taxon>Chordata</taxon>
        <taxon>Craniata</taxon>
        <taxon>Vertebrata</taxon>
        <taxon>Euteleostomi</taxon>
        <taxon>Mammalia</taxon>
        <taxon>Eutheria</taxon>
        <taxon>Euarchontoglires</taxon>
        <taxon>Glires</taxon>
        <taxon>Rodentia</taxon>
        <taxon>Hystricomorpha</taxon>
        <taxon>Bathyergidae</taxon>
        <taxon>Fukomys</taxon>
    </lineage>
</organism>
<feature type="region of interest" description="Disordered" evidence="1">
    <location>
        <begin position="135"/>
        <end position="158"/>
    </location>
</feature>
<accession>A0A091CRW0</accession>
<evidence type="ECO:0000313" key="3">
    <source>
        <dbReference type="Proteomes" id="UP000028990"/>
    </source>
</evidence>